<accession>A0ABD3AR24</accession>
<dbReference type="Proteomes" id="UP001630127">
    <property type="component" value="Unassembled WGS sequence"/>
</dbReference>
<proteinExistence type="predicted"/>
<name>A0ABD3AR24_9GENT</name>
<reference evidence="2 3" key="1">
    <citation type="submission" date="2024-11" db="EMBL/GenBank/DDBJ databases">
        <title>A near-complete genome assembly of Cinchona calisaya.</title>
        <authorList>
            <person name="Lian D.C."/>
            <person name="Zhao X.W."/>
            <person name="Wei L."/>
        </authorList>
    </citation>
    <scope>NUCLEOTIDE SEQUENCE [LARGE SCALE GENOMIC DNA]</scope>
    <source>
        <tissue evidence="2">Nenye</tissue>
    </source>
</reference>
<protein>
    <submittedName>
        <fullName evidence="2">Uncharacterized protein</fullName>
    </submittedName>
</protein>
<feature type="region of interest" description="Disordered" evidence="1">
    <location>
        <begin position="1"/>
        <end position="38"/>
    </location>
</feature>
<evidence type="ECO:0000313" key="2">
    <source>
        <dbReference type="EMBL" id="KAL3533620.1"/>
    </source>
</evidence>
<gene>
    <name evidence="2" type="ORF">ACH5RR_007141</name>
</gene>
<organism evidence="2 3">
    <name type="scientific">Cinchona calisaya</name>
    <dbReference type="NCBI Taxonomy" id="153742"/>
    <lineage>
        <taxon>Eukaryota</taxon>
        <taxon>Viridiplantae</taxon>
        <taxon>Streptophyta</taxon>
        <taxon>Embryophyta</taxon>
        <taxon>Tracheophyta</taxon>
        <taxon>Spermatophyta</taxon>
        <taxon>Magnoliopsida</taxon>
        <taxon>eudicotyledons</taxon>
        <taxon>Gunneridae</taxon>
        <taxon>Pentapetalae</taxon>
        <taxon>asterids</taxon>
        <taxon>lamiids</taxon>
        <taxon>Gentianales</taxon>
        <taxon>Rubiaceae</taxon>
        <taxon>Cinchonoideae</taxon>
        <taxon>Cinchoneae</taxon>
        <taxon>Cinchona</taxon>
    </lineage>
</organism>
<evidence type="ECO:0000313" key="3">
    <source>
        <dbReference type="Proteomes" id="UP001630127"/>
    </source>
</evidence>
<dbReference type="EMBL" id="JBJUIK010000003">
    <property type="protein sequence ID" value="KAL3533620.1"/>
    <property type="molecule type" value="Genomic_DNA"/>
</dbReference>
<sequence>MDESTSSQKRCAPQEVQDETPTDDHPSGHLSQQPQLDEMSDETLLIQRFATEGATLNGPKSSDNTISGRSQFEFVVRNLGKPSDLTPFSNAEKWFPMMPTMPILAQPILHEPTAPSIFSLTAIAPEQYHKAALMIELDGFDYSLLRTRVENIMTHISKYQELHNNFFGKLTETTFSMHLTVVQRQVKKTSSAKTRALKIEMQEVDAEIHKVNDEMSRDQHLMAHLATEQTNLRNTPIVSSKDSEDLKALHISLKEERTKVAQLKWMD</sequence>
<comment type="caution">
    <text evidence="2">The sequence shown here is derived from an EMBL/GenBank/DDBJ whole genome shotgun (WGS) entry which is preliminary data.</text>
</comment>
<dbReference type="AlphaFoldDB" id="A0ABD3AR24"/>
<keyword evidence="3" id="KW-1185">Reference proteome</keyword>
<evidence type="ECO:0000256" key="1">
    <source>
        <dbReference type="SAM" id="MobiDB-lite"/>
    </source>
</evidence>